<dbReference type="KEGG" id="pbas:SMSP2_02015"/>
<dbReference type="Pfam" id="PF07589">
    <property type="entry name" value="PEP-CTERM"/>
    <property type="match status" value="1"/>
</dbReference>
<feature type="chain" id="PRO_5011958832" description="Ice-binding protein C-terminal domain-containing protein" evidence="1">
    <location>
        <begin position="24"/>
        <end position="220"/>
    </location>
</feature>
<dbReference type="STRING" id="1851148.SMSP2_02015"/>
<dbReference type="InterPro" id="IPR013424">
    <property type="entry name" value="Ice-binding_C"/>
</dbReference>
<evidence type="ECO:0000313" key="4">
    <source>
        <dbReference type="Proteomes" id="UP000188181"/>
    </source>
</evidence>
<evidence type="ECO:0000313" key="3">
    <source>
        <dbReference type="EMBL" id="AQQ71638.1"/>
    </source>
</evidence>
<proteinExistence type="predicted"/>
<dbReference type="Proteomes" id="UP000188181">
    <property type="component" value="Chromosome"/>
</dbReference>
<feature type="domain" description="Ice-binding protein C-terminal" evidence="2">
    <location>
        <begin position="198"/>
        <end position="219"/>
    </location>
</feature>
<name>A0A1Q2MGG8_9BACT</name>
<accession>A0A1Q2MGG8</accession>
<organism evidence="3 4">
    <name type="scientific">Limihaloglobus sulfuriphilus</name>
    <dbReference type="NCBI Taxonomy" id="1851148"/>
    <lineage>
        <taxon>Bacteria</taxon>
        <taxon>Pseudomonadati</taxon>
        <taxon>Planctomycetota</taxon>
        <taxon>Phycisphaerae</taxon>
        <taxon>Sedimentisphaerales</taxon>
        <taxon>Sedimentisphaeraceae</taxon>
        <taxon>Limihaloglobus</taxon>
    </lineage>
</organism>
<gene>
    <name evidence="3" type="ORF">SMSP2_02015</name>
</gene>
<keyword evidence="4" id="KW-1185">Reference proteome</keyword>
<protein>
    <recommendedName>
        <fullName evidence="2">Ice-binding protein C-terminal domain-containing protein</fullName>
    </recommendedName>
</protein>
<evidence type="ECO:0000256" key="1">
    <source>
        <dbReference type="SAM" id="SignalP"/>
    </source>
</evidence>
<evidence type="ECO:0000259" key="2">
    <source>
        <dbReference type="Pfam" id="PF07589"/>
    </source>
</evidence>
<reference evidence="4" key="1">
    <citation type="submission" date="2017-02" db="EMBL/GenBank/DDBJ databases">
        <title>Comparative genomics and description of representatives of a novel lineage of planctomycetes thriving in anoxic sediments.</title>
        <authorList>
            <person name="Spring S."/>
            <person name="Bunk B."/>
            <person name="Sproer C."/>
        </authorList>
    </citation>
    <scope>NUCLEOTIDE SEQUENCE [LARGE SCALE GENOMIC DNA]</scope>
    <source>
        <strain evidence="4">SM-Chi-D1</strain>
    </source>
</reference>
<dbReference type="AlphaFoldDB" id="A0A1Q2MGG8"/>
<keyword evidence="1" id="KW-0732">Signal</keyword>
<feature type="signal peptide" evidence="1">
    <location>
        <begin position="1"/>
        <end position="23"/>
    </location>
</feature>
<sequence length="220" mass="24140" precursor="true">MRKLVVITSIACLLSLVCTSFGAGVNVGNSYHWDQWTKSTVNDWTKVGSAGYENYLNLVSNVDSPLDVLDPYDGTSNDVRLRVEALASPSPNTIPAGTWAGYEWSVPDGVNEEVVSAWLPGYFNFLTGSMEIRITDVNENVLWSASPAGGWIQNQGLDNPTFDNVDALRIIVYATQAHNLWGTNNAYYTQPIYLNTETVPEPASMAVLALGSLFLVKRKK</sequence>
<dbReference type="NCBIfam" id="TIGR02595">
    <property type="entry name" value="PEP_CTERM"/>
    <property type="match status" value="1"/>
</dbReference>
<dbReference type="RefSeq" id="WP_146683801.1">
    <property type="nucleotide sequence ID" value="NZ_CP019646.1"/>
</dbReference>
<dbReference type="EMBL" id="CP019646">
    <property type="protein sequence ID" value="AQQ71638.1"/>
    <property type="molecule type" value="Genomic_DNA"/>
</dbReference>